<protein>
    <recommendedName>
        <fullName evidence="4">Outer membrane protein beta-barrel domain-containing protein</fullName>
    </recommendedName>
</protein>
<feature type="chain" id="PRO_5015506855" description="Outer membrane protein beta-barrel domain-containing protein" evidence="1">
    <location>
        <begin position="23"/>
        <end position="217"/>
    </location>
</feature>
<dbReference type="AlphaFoldDB" id="A0A2T3NKI7"/>
<organism evidence="2 3">
    <name type="scientific">Photobacterium rosenbergii</name>
    <dbReference type="NCBI Taxonomy" id="294936"/>
    <lineage>
        <taxon>Bacteria</taxon>
        <taxon>Pseudomonadati</taxon>
        <taxon>Pseudomonadota</taxon>
        <taxon>Gammaproteobacteria</taxon>
        <taxon>Vibrionales</taxon>
        <taxon>Vibrionaceae</taxon>
        <taxon>Photobacterium</taxon>
    </lineage>
</organism>
<dbReference type="RefSeq" id="WP_107296658.1">
    <property type="nucleotide sequence ID" value="NZ_PYMB01000001.1"/>
</dbReference>
<accession>A0A2T3NKI7</accession>
<dbReference type="Gene3D" id="2.40.160.20">
    <property type="match status" value="1"/>
</dbReference>
<sequence>MKKYGCYVVGALTLFSGTVAHAMNLEDLFRVPSVKLGIAKSTGNVDISKDGEFNDIPFNSSNSVTPVVSLIQSPYFFTESTRWGYHTELSASYFDLDYDDDDDDQFSGGDYKGYSVGFTPVLFYQWGDRKLCSTCKSWRVEIGAGVHYLNADGKLKNADNSQIKFDSSGFGFNSHLGTVVNYKKWELGLRLVAPTRMDDGDIKVEHGISSVSLGYRF</sequence>
<evidence type="ECO:0000313" key="2">
    <source>
        <dbReference type="EMBL" id="PSW16036.1"/>
    </source>
</evidence>
<evidence type="ECO:0000313" key="3">
    <source>
        <dbReference type="Proteomes" id="UP000241346"/>
    </source>
</evidence>
<evidence type="ECO:0000256" key="1">
    <source>
        <dbReference type="SAM" id="SignalP"/>
    </source>
</evidence>
<proteinExistence type="predicted"/>
<reference evidence="2 3" key="1">
    <citation type="submission" date="2018-03" db="EMBL/GenBank/DDBJ databases">
        <title>Whole genome sequencing of Histamine producing bacteria.</title>
        <authorList>
            <person name="Butler K."/>
        </authorList>
    </citation>
    <scope>NUCLEOTIDE SEQUENCE [LARGE SCALE GENOMIC DNA]</scope>
    <source>
        <strain evidence="2 3">DSM 19138</strain>
    </source>
</reference>
<name>A0A2T3NKI7_9GAMM</name>
<comment type="caution">
    <text evidence="2">The sequence shown here is derived from an EMBL/GenBank/DDBJ whole genome shotgun (WGS) entry which is preliminary data.</text>
</comment>
<evidence type="ECO:0008006" key="4">
    <source>
        <dbReference type="Google" id="ProtNLM"/>
    </source>
</evidence>
<keyword evidence="1" id="KW-0732">Signal</keyword>
<feature type="signal peptide" evidence="1">
    <location>
        <begin position="1"/>
        <end position="22"/>
    </location>
</feature>
<dbReference type="OrthoDB" id="5813108at2"/>
<dbReference type="EMBL" id="PYMB01000001">
    <property type="protein sequence ID" value="PSW16036.1"/>
    <property type="molecule type" value="Genomic_DNA"/>
</dbReference>
<gene>
    <name evidence="2" type="ORF">C9J01_03240</name>
</gene>
<dbReference type="Proteomes" id="UP000241346">
    <property type="component" value="Unassembled WGS sequence"/>
</dbReference>